<evidence type="ECO:0000256" key="1">
    <source>
        <dbReference type="SAM" id="MobiDB-lite"/>
    </source>
</evidence>
<gene>
    <name evidence="2" type="ORF">DUI87_07260</name>
</gene>
<reference evidence="2 3" key="1">
    <citation type="submission" date="2018-07" db="EMBL/GenBank/DDBJ databases">
        <title>A high quality draft genome assembly of the barn swallow (H. rustica rustica).</title>
        <authorList>
            <person name="Formenti G."/>
            <person name="Chiara M."/>
            <person name="Poveda L."/>
            <person name="Francoijs K.-J."/>
            <person name="Bonisoli-Alquati A."/>
            <person name="Canova L."/>
            <person name="Gianfranceschi L."/>
            <person name="Horner D.S."/>
            <person name="Saino N."/>
        </authorList>
    </citation>
    <scope>NUCLEOTIDE SEQUENCE [LARGE SCALE GENOMIC DNA]</scope>
    <source>
        <strain evidence="2">Chelidonia</strain>
        <tissue evidence="2">Blood</tissue>
    </source>
</reference>
<feature type="compositionally biased region" description="Basic and acidic residues" evidence="1">
    <location>
        <begin position="85"/>
        <end position="95"/>
    </location>
</feature>
<evidence type="ECO:0000313" key="2">
    <source>
        <dbReference type="EMBL" id="RMC15080.1"/>
    </source>
</evidence>
<dbReference type="AlphaFoldDB" id="A0A3M0KWD2"/>
<comment type="caution">
    <text evidence="2">The sequence shown here is derived from an EMBL/GenBank/DDBJ whole genome shotgun (WGS) entry which is preliminary data.</text>
</comment>
<keyword evidence="3" id="KW-1185">Reference proteome</keyword>
<sequence length="116" mass="13433">MPSGAMCCQGAGKPTQQGLAPARRWTFTPGTEGQQVLFMDYSWHREAVVWILDAEEVEEEEKVKEEEKEEEVKKEEEEKEEEEKEERGEGGERRKNSLQPPPPPLQRRAAPARQRR</sequence>
<organism evidence="2 3">
    <name type="scientific">Hirundo rustica rustica</name>
    <dbReference type="NCBI Taxonomy" id="333673"/>
    <lineage>
        <taxon>Eukaryota</taxon>
        <taxon>Metazoa</taxon>
        <taxon>Chordata</taxon>
        <taxon>Craniata</taxon>
        <taxon>Vertebrata</taxon>
        <taxon>Euteleostomi</taxon>
        <taxon>Archelosauria</taxon>
        <taxon>Archosauria</taxon>
        <taxon>Dinosauria</taxon>
        <taxon>Saurischia</taxon>
        <taxon>Theropoda</taxon>
        <taxon>Coelurosauria</taxon>
        <taxon>Aves</taxon>
        <taxon>Neognathae</taxon>
        <taxon>Neoaves</taxon>
        <taxon>Telluraves</taxon>
        <taxon>Australaves</taxon>
        <taxon>Passeriformes</taxon>
        <taxon>Sylvioidea</taxon>
        <taxon>Hirundinidae</taxon>
        <taxon>Hirundo</taxon>
    </lineage>
</organism>
<feature type="compositionally biased region" description="Low complexity" evidence="1">
    <location>
        <begin position="106"/>
        <end position="116"/>
    </location>
</feature>
<feature type="region of interest" description="Disordered" evidence="1">
    <location>
        <begin position="1"/>
        <end position="20"/>
    </location>
</feature>
<protein>
    <submittedName>
        <fullName evidence="2">Uncharacterized protein</fullName>
    </submittedName>
</protein>
<feature type="region of interest" description="Disordered" evidence="1">
    <location>
        <begin position="56"/>
        <end position="116"/>
    </location>
</feature>
<dbReference type="EMBL" id="QRBI01000104">
    <property type="protein sequence ID" value="RMC15080.1"/>
    <property type="molecule type" value="Genomic_DNA"/>
</dbReference>
<evidence type="ECO:0000313" key="3">
    <source>
        <dbReference type="Proteomes" id="UP000269221"/>
    </source>
</evidence>
<accession>A0A3M0KWD2</accession>
<name>A0A3M0KWD2_HIRRU</name>
<proteinExistence type="predicted"/>
<dbReference type="Proteomes" id="UP000269221">
    <property type="component" value="Unassembled WGS sequence"/>
</dbReference>
<feature type="compositionally biased region" description="Basic and acidic residues" evidence="1">
    <location>
        <begin position="61"/>
        <end position="76"/>
    </location>
</feature>